<feature type="chain" id="PRO_5012635177" description="N-acetylmuramoyl-L-alanine amidase" evidence="4">
    <location>
        <begin position="22"/>
        <end position="589"/>
    </location>
</feature>
<dbReference type="Proteomes" id="UP000184076">
    <property type="component" value="Unassembled WGS sequence"/>
</dbReference>
<dbReference type="OrthoDB" id="9806267at2"/>
<dbReference type="InterPro" id="IPR021731">
    <property type="entry name" value="AMIN_dom"/>
</dbReference>
<dbReference type="FunFam" id="3.40.630.40:FF:000005">
    <property type="entry name" value="N-acetylmuramoyl-L-alanine amidase (AmiA)"/>
    <property type="match status" value="1"/>
</dbReference>
<feature type="signal peptide" evidence="4">
    <location>
        <begin position="1"/>
        <end position="21"/>
    </location>
</feature>
<feature type="domain" description="MurNAc-LAA" evidence="5">
    <location>
        <begin position="423"/>
        <end position="573"/>
    </location>
</feature>
<evidence type="ECO:0000313" key="7">
    <source>
        <dbReference type="Proteomes" id="UP000184076"/>
    </source>
</evidence>
<protein>
    <recommendedName>
        <fullName evidence="2">N-acetylmuramoyl-L-alanine amidase</fullName>
        <ecNumber evidence="2">3.5.1.28</ecNumber>
    </recommendedName>
</protein>
<reference evidence="7" key="1">
    <citation type="submission" date="2016-11" db="EMBL/GenBank/DDBJ databases">
        <authorList>
            <person name="Varghese N."/>
            <person name="Submissions S."/>
        </authorList>
    </citation>
    <scope>NUCLEOTIDE SEQUENCE [LARGE SCALE GENOMIC DNA]</scope>
    <source>
        <strain evidence="7">DSM 9756</strain>
    </source>
</reference>
<keyword evidence="7" id="KW-1185">Reference proteome</keyword>
<dbReference type="RefSeq" id="WP_073037305.1">
    <property type="nucleotide sequence ID" value="NZ_FQVB01000007.1"/>
</dbReference>
<dbReference type="Pfam" id="PF11741">
    <property type="entry name" value="AMIN"/>
    <property type="match status" value="1"/>
</dbReference>
<keyword evidence="4" id="KW-0732">Signal</keyword>
<dbReference type="InterPro" id="IPR011990">
    <property type="entry name" value="TPR-like_helical_dom_sf"/>
</dbReference>
<evidence type="ECO:0000256" key="1">
    <source>
        <dbReference type="ARBA" id="ARBA00001561"/>
    </source>
</evidence>
<dbReference type="GO" id="GO:0030288">
    <property type="term" value="C:outer membrane-bounded periplasmic space"/>
    <property type="evidence" value="ECO:0007669"/>
    <property type="project" value="TreeGrafter"/>
</dbReference>
<dbReference type="STRING" id="1121391.SAMN02745206_00864"/>
<organism evidence="6 7">
    <name type="scientific">Desulfacinum infernum DSM 9756</name>
    <dbReference type="NCBI Taxonomy" id="1121391"/>
    <lineage>
        <taxon>Bacteria</taxon>
        <taxon>Pseudomonadati</taxon>
        <taxon>Thermodesulfobacteriota</taxon>
        <taxon>Syntrophobacteria</taxon>
        <taxon>Syntrophobacterales</taxon>
        <taxon>Syntrophobacteraceae</taxon>
        <taxon>Desulfacinum</taxon>
    </lineage>
</organism>
<dbReference type="CDD" id="cd02696">
    <property type="entry name" value="MurNAc-LAA"/>
    <property type="match status" value="1"/>
</dbReference>
<dbReference type="Gene3D" id="1.25.40.10">
    <property type="entry name" value="Tetratricopeptide repeat domain"/>
    <property type="match status" value="1"/>
</dbReference>
<dbReference type="EMBL" id="FQVB01000007">
    <property type="protein sequence ID" value="SHE80306.1"/>
    <property type="molecule type" value="Genomic_DNA"/>
</dbReference>
<sequence>MNKKKTKGLFFLCLFFCWVLTGLQPGSGPHRARAASSPEDRYESARRQYHKLLDDLREPGTESLFRSNIQIFQDILEADPKGSLTARCLFMIGQSHHHLFDALGRADDFNAALEAYKRLTDEHPKSPLADDAQFLRGILYEGRDPTQAYLEFVRVTVLYPQGDMAPRARERAQSLAAKLNPEAPMGEKKASGKAMEHPVAVTQAPPAEETTVRGGPSKGSPAYLEKVQYWSAAEYTRVVVYLSEPVRYVPNTLPPDPTGRLPARIYLDFENTELGPALKNKIDIRDGLLTDVRIGQYTPEKARVVLDLESMESHRIFSLADPFRVVIDVRGTRRLIPTDAAAAGKAAKLPSMAQQLGLTVRRIVIDPGHGGKDKGAIGPSGVYEKDVTLSVAKALKRLLEKEGGFEVVLTRSTDRFLSLEERTAIANTHKADLFISIHTNAHKDSSLGGVETYILNLSTDRESARVAALENAVSAKQISDLEAILQDLMQNTKISESTRLAQEVHRELVDRVRKYENVRDLGIKHAPFYVLLGAEMPAVLIETAFISNPREEKLLTDKEFQKTVAQGIAKGIRAYVEVMNQVATLEGGA</sequence>
<dbReference type="GO" id="GO:0009253">
    <property type="term" value="P:peptidoglycan catabolic process"/>
    <property type="evidence" value="ECO:0007669"/>
    <property type="project" value="InterPro"/>
</dbReference>
<dbReference type="InterPro" id="IPR050695">
    <property type="entry name" value="N-acetylmuramoyl_amidase_3"/>
</dbReference>
<accession>A0A1M4WGE5</accession>
<dbReference type="AlphaFoldDB" id="A0A1M4WGE5"/>
<evidence type="ECO:0000256" key="2">
    <source>
        <dbReference type="ARBA" id="ARBA00011901"/>
    </source>
</evidence>
<dbReference type="EC" id="3.5.1.28" evidence="2"/>
<keyword evidence="3" id="KW-0378">Hydrolase</keyword>
<dbReference type="PANTHER" id="PTHR30404:SF0">
    <property type="entry name" value="N-ACETYLMURAMOYL-L-ALANINE AMIDASE AMIC"/>
    <property type="match status" value="1"/>
</dbReference>
<evidence type="ECO:0000259" key="5">
    <source>
        <dbReference type="SMART" id="SM00646"/>
    </source>
</evidence>
<dbReference type="SMART" id="SM00646">
    <property type="entry name" value="Ami_3"/>
    <property type="match status" value="1"/>
</dbReference>
<name>A0A1M4WGE5_9BACT</name>
<comment type="catalytic activity">
    <reaction evidence="1">
        <text>Hydrolyzes the link between N-acetylmuramoyl residues and L-amino acid residues in certain cell-wall glycopeptides.</text>
        <dbReference type="EC" id="3.5.1.28"/>
    </reaction>
</comment>
<gene>
    <name evidence="6" type="ORF">SAMN02745206_00864</name>
</gene>
<dbReference type="Gene3D" id="3.40.630.40">
    <property type="entry name" value="Zn-dependent exopeptidases"/>
    <property type="match status" value="1"/>
</dbReference>
<dbReference type="Pfam" id="PF01520">
    <property type="entry name" value="Amidase_3"/>
    <property type="match status" value="1"/>
</dbReference>
<dbReference type="PANTHER" id="PTHR30404">
    <property type="entry name" value="N-ACETYLMURAMOYL-L-ALANINE AMIDASE"/>
    <property type="match status" value="1"/>
</dbReference>
<dbReference type="GO" id="GO:0008745">
    <property type="term" value="F:N-acetylmuramoyl-L-alanine amidase activity"/>
    <property type="evidence" value="ECO:0007669"/>
    <property type="project" value="UniProtKB-EC"/>
</dbReference>
<dbReference type="Gene3D" id="2.60.40.3500">
    <property type="match status" value="1"/>
</dbReference>
<dbReference type="SUPFAM" id="SSF53187">
    <property type="entry name" value="Zn-dependent exopeptidases"/>
    <property type="match status" value="1"/>
</dbReference>
<proteinExistence type="predicted"/>
<evidence type="ECO:0000313" key="6">
    <source>
        <dbReference type="EMBL" id="SHE80306.1"/>
    </source>
</evidence>
<evidence type="ECO:0000256" key="4">
    <source>
        <dbReference type="SAM" id="SignalP"/>
    </source>
</evidence>
<dbReference type="InterPro" id="IPR002508">
    <property type="entry name" value="MurNAc-LAA_cat"/>
</dbReference>
<evidence type="ECO:0000256" key="3">
    <source>
        <dbReference type="ARBA" id="ARBA00022801"/>
    </source>
</evidence>